<evidence type="ECO:0000259" key="5">
    <source>
        <dbReference type="PROSITE" id="PS50931"/>
    </source>
</evidence>
<comment type="similarity">
    <text evidence="1">Belongs to the LysR transcriptional regulatory family.</text>
</comment>
<dbReference type="Gene3D" id="1.10.10.10">
    <property type="entry name" value="Winged helix-like DNA-binding domain superfamily/Winged helix DNA-binding domain"/>
    <property type="match status" value="1"/>
</dbReference>
<gene>
    <name evidence="6" type="ORF">SAMN05660464_0968</name>
</gene>
<protein>
    <submittedName>
        <fullName evidence="6">ModE molybdate transport repressor domain-containing protein</fullName>
    </submittedName>
</protein>
<evidence type="ECO:0000313" key="7">
    <source>
        <dbReference type="Proteomes" id="UP000198857"/>
    </source>
</evidence>
<feature type="domain" description="HTH lysR-type" evidence="5">
    <location>
        <begin position="1"/>
        <end position="58"/>
    </location>
</feature>
<dbReference type="Proteomes" id="UP000198857">
    <property type="component" value="Unassembled WGS sequence"/>
</dbReference>
<sequence>MDARRLLVLREVAHAGSLAGAARALGTTQPAVSQQVRKLEAETGTPLVVREGRGVALTEAGRRLLRHAEAIADRLAAAEQDLASLTGLATGVVRIAAFPTAAAVLVPPALAALRDRAPALEVHFAELEPPEAEASVREGGSDLAVVFRHEDDGDDVPGDLLREPLTRSPVQAIVPAGSPTPAALADLRDEPWIAGCARCRRHLLRCARRAGFVPDVRFATDDHVVVQRLVARGLGVALLPSWALAVSAQPGVAAVDLPDVDGRVVETLVRPDARRVPAVAAALEALRAAC</sequence>
<evidence type="ECO:0000256" key="3">
    <source>
        <dbReference type="ARBA" id="ARBA00023125"/>
    </source>
</evidence>
<dbReference type="GO" id="GO:0003677">
    <property type="term" value="F:DNA binding"/>
    <property type="evidence" value="ECO:0007669"/>
    <property type="project" value="UniProtKB-KW"/>
</dbReference>
<dbReference type="PANTHER" id="PTHR30346">
    <property type="entry name" value="TRANSCRIPTIONAL DUAL REGULATOR HCAR-RELATED"/>
    <property type="match status" value="1"/>
</dbReference>
<dbReference type="GO" id="GO:0003700">
    <property type="term" value="F:DNA-binding transcription factor activity"/>
    <property type="evidence" value="ECO:0007669"/>
    <property type="project" value="InterPro"/>
</dbReference>
<evidence type="ECO:0000256" key="2">
    <source>
        <dbReference type="ARBA" id="ARBA00023015"/>
    </source>
</evidence>
<reference evidence="7" key="1">
    <citation type="submission" date="2016-10" db="EMBL/GenBank/DDBJ databases">
        <authorList>
            <person name="Varghese N."/>
            <person name="Submissions S."/>
        </authorList>
    </citation>
    <scope>NUCLEOTIDE SEQUENCE [LARGE SCALE GENOMIC DNA]</scope>
    <source>
        <strain evidence="7">DSM 44208</strain>
    </source>
</reference>
<dbReference type="EMBL" id="FOWQ01000001">
    <property type="protein sequence ID" value="SFO75275.1"/>
    <property type="molecule type" value="Genomic_DNA"/>
</dbReference>
<organism evidence="6 7">
    <name type="scientific">Geodermatophilus dictyosporus</name>
    <dbReference type="NCBI Taxonomy" id="1523247"/>
    <lineage>
        <taxon>Bacteria</taxon>
        <taxon>Bacillati</taxon>
        <taxon>Actinomycetota</taxon>
        <taxon>Actinomycetes</taxon>
        <taxon>Geodermatophilales</taxon>
        <taxon>Geodermatophilaceae</taxon>
        <taxon>Geodermatophilus</taxon>
    </lineage>
</organism>
<dbReference type="Pfam" id="PF03466">
    <property type="entry name" value="LysR_substrate"/>
    <property type="match status" value="1"/>
</dbReference>
<proteinExistence type="inferred from homology"/>
<evidence type="ECO:0000313" key="6">
    <source>
        <dbReference type="EMBL" id="SFO75275.1"/>
    </source>
</evidence>
<keyword evidence="2" id="KW-0805">Transcription regulation</keyword>
<dbReference type="PRINTS" id="PR00039">
    <property type="entry name" value="HTHLYSR"/>
</dbReference>
<dbReference type="InterPro" id="IPR036388">
    <property type="entry name" value="WH-like_DNA-bd_sf"/>
</dbReference>
<accession>A0A1I5JR90</accession>
<dbReference type="InterPro" id="IPR005119">
    <property type="entry name" value="LysR_subst-bd"/>
</dbReference>
<dbReference type="RefSeq" id="WP_091107894.1">
    <property type="nucleotide sequence ID" value="NZ_FOWQ01000001.1"/>
</dbReference>
<dbReference type="SUPFAM" id="SSF53850">
    <property type="entry name" value="Periplasmic binding protein-like II"/>
    <property type="match status" value="1"/>
</dbReference>
<dbReference type="PROSITE" id="PS50931">
    <property type="entry name" value="HTH_LYSR"/>
    <property type="match status" value="1"/>
</dbReference>
<dbReference type="InterPro" id="IPR000847">
    <property type="entry name" value="LysR_HTH_N"/>
</dbReference>
<dbReference type="AlphaFoldDB" id="A0A1I5JR90"/>
<dbReference type="FunFam" id="1.10.10.10:FF:000001">
    <property type="entry name" value="LysR family transcriptional regulator"/>
    <property type="match status" value="1"/>
</dbReference>
<evidence type="ECO:0000256" key="4">
    <source>
        <dbReference type="ARBA" id="ARBA00023163"/>
    </source>
</evidence>
<keyword evidence="3" id="KW-0238">DNA-binding</keyword>
<dbReference type="Pfam" id="PF00126">
    <property type="entry name" value="HTH_1"/>
    <property type="match status" value="1"/>
</dbReference>
<evidence type="ECO:0000256" key="1">
    <source>
        <dbReference type="ARBA" id="ARBA00009437"/>
    </source>
</evidence>
<dbReference type="GO" id="GO:0032993">
    <property type="term" value="C:protein-DNA complex"/>
    <property type="evidence" value="ECO:0007669"/>
    <property type="project" value="TreeGrafter"/>
</dbReference>
<dbReference type="InterPro" id="IPR036390">
    <property type="entry name" value="WH_DNA-bd_sf"/>
</dbReference>
<dbReference type="OrthoDB" id="3673085at2"/>
<keyword evidence="7" id="KW-1185">Reference proteome</keyword>
<dbReference type="PANTHER" id="PTHR30346:SF29">
    <property type="entry name" value="LYSR SUBSTRATE-BINDING"/>
    <property type="match status" value="1"/>
</dbReference>
<dbReference type="STRING" id="1523247.SAMN05660464_0968"/>
<dbReference type="SUPFAM" id="SSF46785">
    <property type="entry name" value="Winged helix' DNA-binding domain"/>
    <property type="match status" value="1"/>
</dbReference>
<name>A0A1I5JR90_9ACTN</name>
<dbReference type="Gene3D" id="3.40.190.10">
    <property type="entry name" value="Periplasmic binding protein-like II"/>
    <property type="match status" value="2"/>
</dbReference>
<keyword evidence="4" id="KW-0804">Transcription</keyword>